<accession>A0A1I7YNF4</accession>
<reference evidence="2" key="1">
    <citation type="submission" date="2016-11" db="UniProtKB">
        <authorList>
            <consortium name="WormBaseParasite"/>
        </authorList>
    </citation>
    <scope>IDENTIFICATION</scope>
</reference>
<evidence type="ECO:0000313" key="1">
    <source>
        <dbReference type="Proteomes" id="UP000095287"/>
    </source>
</evidence>
<organism evidence="1 2">
    <name type="scientific">Steinernema glaseri</name>
    <dbReference type="NCBI Taxonomy" id="37863"/>
    <lineage>
        <taxon>Eukaryota</taxon>
        <taxon>Metazoa</taxon>
        <taxon>Ecdysozoa</taxon>
        <taxon>Nematoda</taxon>
        <taxon>Chromadorea</taxon>
        <taxon>Rhabditida</taxon>
        <taxon>Tylenchina</taxon>
        <taxon>Panagrolaimomorpha</taxon>
        <taxon>Strongyloidoidea</taxon>
        <taxon>Steinernematidae</taxon>
        <taxon>Steinernema</taxon>
    </lineage>
</organism>
<dbReference type="WBParaSite" id="L893_g18078.t1">
    <property type="protein sequence ID" value="L893_g18078.t1"/>
    <property type="gene ID" value="L893_g18078"/>
</dbReference>
<sequence>MLGSPTPRGNGDPEKDMRVCREANCSRPMQFLRSAKRLSRLGNYCYESFVPERFIAHLLIKYWNTCSESVIRPLRKSTTALAPAVTVLLSNGQPARIPLRGFVQPRVRLSLALTAASS</sequence>
<evidence type="ECO:0000313" key="2">
    <source>
        <dbReference type="WBParaSite" id="L893_g18078.t1"/>
    </source>
</evidence>
<dbReference type="Proteomes" id="UP000095287">
    <property type="component" value="Unplaced"/>
</dbReference>
<proteinExistence type="predicted"/>
<name>A0A1I7YNF4_9BILA</name>
<keyword evidence="1" id="KW-1185">Reference proteome</keyword>
<dbReference type="AlphaFoldDB" id="A0A1I7YNF4"/>
<protein>
    <submittedName>
        <fullName evidence="2">Uncharacterized protein</fullName>
    </submittedName>
</protein>